<evidence type="ECO:0000259" key="6">
    <source>
        <dbReference type="Pfam" id="PF01103"/>
    </source>
</evidence>
<protein>
    <submittedName>
        <fullName evidence="7">Outer membrane protein, family</fullName>
    </submittedName>
</protein>
<dbReference type="AlphaFoldDB" id="J9GQ02"/>
<keyword evidence="3" id="KW-0732">Signal</keyword>
<name>J9GQ02_9ZZZZ</name>
<keyword evidence="2" id="KW-0812">Transmembrane</keyword>
<sequence>MIAVENVLDGKQTKSLQSLLKGEKKTLSKAEKKILEAAHKKNEQDFAVAREEVDAVLAFPPNNAIFGSSSMSWPWKIGLWVHNGFIDSKGKFGKWLFRNFGTEPVLISKVSPEMRAKVATNTLHNYGYFHGKVDYNVHTQKNPKKAKVSYQVSAGQLYRLDSVAYLHYPTPMDSLLRKHESQKLLKRGDAFSVINLSNEQTRIEELFRNAGYYFYNAAYTTFRADTLQRKNFVQLQVLPAPDRPERSNHPWYIGRTIINVRDNETVPLDKQVTWRNYTFNYSGKKMPLKGNLWLHAITHRHGKPYSLRDQKMSLEKMGAMGVLSRMDINYVPRDTTPDCDTLDVIVSATMDKLYDSTFEVNATMKSNQQAGPGVSYELAKRNAFRGGEKVSFKIFGSYEWQTGAGAQGGNSLLNSYELGTQLALKFPRFIFPGVTKRIQRYYSSTAFALDADWKNRSGFFNMVSMGLSATYRWYKRETSQHELTLFNLEFDKLNHTTHVFDSIMTENPALYVSMRDQFVPSLTYTFTYQSRKWRKNPWWAQFSIKEAGNFVSACYAIAGQNFSKRNKELFGNPFAQYVKVTGEIHKLFRLTKDVNVATRAFAGVIYSYGNSVSAPYVDQFYVGGANSIRAFTVRSLGPGSFRPTNSKYSYMDQTGDVKFEANAELRARMFGDLHGAIFLDAGNVWTLRHDPKRPGSQFKGSTLKNIALGTGLGVRYDLDFLVLRFDVGVALHAPYQTSKSGFYNIENFKDGLGLHFAIGYPF</sequence>
<evidence type="ECO:0000256" key="2">
    <source>
        <dbReference type="ARBA" id="ARBA00022692"/>
    </source>
</evidence>
<accession>J9GQ02</accession>
<dbReference type="EMBL" id="AMCI01000198">
    <property type="protein sequence ID" value="EJX10367.1"/>
    <property type="molecule type" value="Genomic_DNA"/>
</dbReference>
<keyword evidence="4" id="KW-0472">Membrane</keyword>
<dbReference type="Pfam" id="PF01103">
    <property type="entry name" value="Omp85"/>
    <property type="match status" value="1"/>
</dbReference>
<dbReference type="InterPro" id="IPR000184">
    <property type="entry name" value="Bac_surfAg_D15"/>
</dbReference>
<organism evidence="7">
    <name type="scientific">gut metagenome</name>
    <dbReference type="NCBI Taxonomy" id="749906"/>
    <lineage>
        <taxon>unclassified sequences</taxon>
        <taxon>metagenomes</taxon>
        <taxon>organismal metagenomes</taxon>
    </lineage>
</organism>
<dbReference type="PANTHER" id="PTHR12815">
    <property type="entry name" value="SORTING AND ASSEMBLY MACHINERY SAMM50 PROTEIN FAMILY MEMBER"/>
    <property type="match status" value="1"/>
</dbReference>
<dbReference type="Gene3D" id="2.40.160.50">
    <property type="entry name" value="membrane protein fhac: a member of the omp85/tpsb transporter family"/>
    <property type="match status" value="1"/>
</dbReference>
<dbReference type="GO" id="GO:0019867">
    <property type="term" value="C:outer membrane"/>
    <property type="evidence" value="ECO:0007669"/>
    <property type="project" value="InterPro"/>
</dbReference>
<dbReference type="PANTHER" id="PTHR12815:SF47">
    <property type="entry name" value="TRANSLOCATION AND ASSEMBLY MODULE SUBUNIT TAMA"/>
    <property type="match status" value="1"/>
</dbReference>
<evidence type="ECO:0000256" key="1">
    <source>
        <dbReference type="ARBA" id="ARBA00004370"/>
    </source>
</evidence>
<feature type="domain" description="Bacterial surface antigen (D15)" evidence="6">
    <location>
        <begin position="575"/>
        <end position="754"/>
    </location>
</feature>
<comment type="caution">
    <text evidence="7">The sequence shown here is derived from an EMBL/GenBank/DDBJ whole genome shotgun (WGS) entry which is preliminary data.</text>
</comment>
<dbReference type="InterPro" id="IPR039910">
    <property type="entry name" value="D15-like"/>
</dbReference>
<comment type="subcellular location">
    <subcellularLocation>
        <location evidence="1">Membrane</location>
    </subcellularLocation>
</comment>
<evidence type="ECO:0000256" key="3">
    <source>
        <dbReference type="ARBA" id="ARBA00022729"/>
    </source>
</evidence>
<proteinExistence type="predicted"/>
<reference evidence="7" key="1">
    <citation type="journal article" date="2012" name="PLoS ONE">
        <title>Gene sets for utilization of primary and secondary nutrition supplies in the distal gut of endangered iberian lynx.</title>
        <authorList>
            <person name="Alcaide M."/>
            <person name="Messina E."/>
            <person name="Richter M."/>
            <person name="Bargiela R."/>
            <person name="Peplies J."/>
            <person name="Huws S.A."/>
            <person name="Newbold C.J."/>
            <person name="Golyshin P.N."/>
            <person name="Simon M.A."/>
            <person name="Lopez G."/>
            <person name="Yakimov M.M."/>
            <person name="Ferrer M."/>
        </authorList>
    </citation>
    <scope>NUCLEOTIDE SEQUENCE</scope>
</reference>
<gene>
    <name evidence="7" type="ORF">EVA_01405</name>
</gene>
<keyword evidence="5" id="KW-0998">Cell outer membrane</keyword>
<evidence type="ECO:0000256" key="5">
    <source>
        <dbReference type="ARBA" id="ARBA00023237"/>
    </source>
</evidence>
<evidence type="ECO:0000256" key="4">
    <source>
        <dbReference type="ARBA" id="ARBA00023136"/>
    </source>
</evidence>
<evidence type="ECO:0000313" key="7">
    <source>
        <dbReference type="EMBL" id="EJX10367.1"/>
    </source>
</evidence>